<reference evidence="4 5" key="1">
    <citation type="submission" date="2016-09" db="EMBL/GenBank/DDBJ databases">
        <authorList>
            <person name="Capua I."/>
            <person name="De Benedictis P."/>
            <person name="Joannis T."/>
            <person name="Lombin L.H."/>
            <person name="Cattoli G."/>
        </authorList>
    </citation>
    <scope>NUCLEOTIDE SEQUENCE [LARGE SCALE GENOMIC DNA]</scope>
    <source>
        <strain evidence="4 5">UB20</strain>
    </source>
</reference>
<protein>
    <submittedName>
        <fullName evidence="3">SPOR domain-containing protein</fullName>
    </submittedName>
    <submittedName>
        <fullName evidence="4">Sporulation related domain protein</fullName>
    </submittedName>
</protein>
<evidence type="ECO:0000313" key="6">
    <source>
        <dbReference type="Proteomes" id="UP000219259"/>
    </source>
</evidence>
<dbReference type="InterPro" id="IPR007730">
    <property type="entry name" value="SPOR-like_dom"/>
</dbReference>
<dbReference type="Proteomes" id="UP000219259">
    <property type="component" value="Unassembled WGS sequence"/>
</dbReference>
<evidence type="ECO:0000313" key="5">
    <source>
        <dbReference type="Proteomes" id="UP000182057"/>
    </source>
</evidence>
<evidence type="ECO:0000313" key="3">
    <source>
        <dbReference type="EMBL" id="PDP43020.1"/>
    </source>
</evidence>
<dbReference type="InterPro" id="IPR036680">
    <property type="entry name" value="SPOR-like_sf"/>
</dbReference>
<dbReference type="OrthoDB" id="2473397at2"/>
<evidence type="ECO:0000313" key="4">
    <source>
        <dbReference type="EMBL" id="SCQ23640.1"/>
    </source>
</evidence>
<gene>
    <name evidence="3" type="ORF">CLI86_10500</name>
    <name evidence="4" type="ORF">TFUB20_02134</name>
</gene>
<reference evidence="3 6" key="2">
    <citation type="submission" date="2017-09" db="EMBL/GenBank/DDBJ databases">
        <title>Phase variable restriction modification systems are present in the genome sequences of periodontal pathogens Prevotella intermedia, Tannerella forsythia and Porphyromonas gingivalis.</title>
        <authorList>
            <person name="Haigh R.D."/>
            <person name="Crawford L."/>
            <person name="Ralph J."/>
            <person name="Wanford J."/>
            <person name="Vartoukian S.R."/>
            <person name="Hijazib K."/>
            <person name="Wade W."/>
            <person name="Oggioni M.R."/>
        </authorList>
    </citation>
    <scope>NUCLEOTIDE SEQUENCE [LARGE SCALE GENOMIC DNA]</scope>
    <source>
        <strain evidence="3 6">WW11663</strain>
    </source>
</reference>
<dbReference type="SUPFAM" id="SSF110997">
    <property type="entry name" value="Sporulation related repeat"/>
    <property type="match status" value="1"/>
</dbReference>
<feature type="chain" id="PRO_5014267208" evidence="1">
    <location>
        <begin position="21"/>
        <end position="158"/>
    </location>
</feature>
<keyword evidence="1" id="KW-0732">Signal</keyword>
<dbReference type="OMA" id="RIQVYNG"/>
<accession>A0A1D3UTW6</accession>
<proteinExistence type="predicted"/>
<evidence type="ECO:0000259" key="2">
    <source>
        <dbReference type="Pfam" id="PF05036"/>
    </source>
</evidence>
<organism evidence="4 5">
    <name type="scientific">Tannerella forsythia</name>
    <name type="common">Bacteroides forsythus</name>
    <dbReference type="NCBI Taxonomy" id="28112"/>
    <lineage>
        <taxon>Bacteria</taxon>
        <taxon>Pseudomonadati</taxon>
        <taxon>Bacteroidota</taxon>
        <taxon>Bacteroidia</taxon>
        <taxon>Bacteroidales</taxon>
        <taxon>Tannerellaceae</taxon>
        <taxon>Tannerella</taxon>
    </lineage>
</organism>
<evidence type="ECO:0000256" key="1">
    <source>
        <dbReference type="SAM" id="SignalP"/>
    </source>
</evidence>
<dbReference type="GeneID" id="34759475"/>
<dbReference type="Pfam" id="PF05036">
    <property type="entry name" value="SPOR"/>
    <property type="match status" value="1"/>
</dbReference>
<dbReference type="GO" id="GO:0042834">
    <property type="term" value="F:peptidoglycan binding"/>
    <property type="evidence" value="ECO:0007669"/>
    <property type="project" value="InterPro"/>
</dbReference>
<feature type="domain" description="SPOR" evidence="2">
    <location>
        <begin position="71"/>
        <end position="135"/>
    </location>
</feature>
<dbReference type="AlphaFoldDB" id="A0A1D3UTW6"/>
<feature type="signal peptide" evidence="1">
    <location>
        <begin position="1"/>
        <end position="20"/>
    </location>
</feature>
<dbReference type="RefSeq" id="WP_014225751.1">
    <property type="nucleotide sequence ID" value="NZ_CAJPTF010000019.1"/>
</dbReference>
<dbReference type="EMBL" id="FMMM01000070">
    <property type="protein sequence ID" value="SCQ23640.1"/>
    <property type="molecule type" value="Genomic_DNA"/>
</dbReference>
<sequence length="158" mass="18152" precursor="true">MKRYAFILGLLWCGNCVLMAQDSIVEALTRDVPGRGTVTIHQSSAIRQMIGRPVASEHTEEVNGRVYLLSAGYRIQIFSGNNQRNSKDEAFGKEQQIKNRFSGLSTYVSYTAPFWRLRVGDYLSYEEAYGMMQKLIAAFPSFRKEMFITKEEIRTFVR</sequence>
<dbReference type="Proteomes" id="UP000182057">
    <property type="component" value="Unassembled WGS sequence"/>
</dbReference>
<dbReference type="EMBL" id="NSLJ01000030">
    <property type="protein sequence ID" value="PDP43020.1"/>
    <property type="molecule type" value="Genomic_DNA"/>
</dbReference>
<name>A0A1D3UTW6_TANFO</name>